<reference evidence="1" key="1">
    <citation type="submission" date="2021-01" db="EMBL/GenBank/DDBJ databases">
        <authorList>
            <person name="Corre E."/>
            <person name="Pelletier E."/>
            <person name="Niang G."/>
            <person name="Scheremetjew M."/>
            <person name="Finn R."/>
            <person name="Kale V."/>
            <person name="Holt S."/>
            <person name="Cochrane G."/>
            <person name="Meng A."/>
            <person name="Brown T."/>
            <person name="Cohen L."/>
        </authorList>
    </citation>
    <scope>NUCLEOTIDE SEQUENCE</scope>
    <source>
        <strain evidence="1">GSO104</strain>
    </source>
</reference>
<name>A0A7S4QDI7_9STRA</name>
<dbReference type="AlphaFoldDB" id="A0A7S4QDI7"/>
<organism evidence="1">
    <name type="scientific">Ditylum brightwellii</name>
    <dbReference type="NCBI Taxonomy" id="49249"/>
    <lineage>
        <taxon>Eukaryota</taxon>
        <taxon>Sar</taxon>
        <taxon>Stramenopiles</taxon>
        <taxon>Ochrophyta</taxon>
        <taxon>Bacillariophyta</taxon>
        <taxon>Mediophyceae</taxon>
        <taxon>Lithodesmiophycidae</taxon>
        <taxon>Lithodesmiales</taxon>
        <taxon>Lithodesmiaceae</taxon>
        <taxon>Ditylum</taxon>
    </lineage>
</organism>
<dbReference type="EMBL" id="HBNS01000500">
    <property type="protein sequence ID" value="CAE4578558.1"/>
    <property type="molecule type" value="Transcribed_RNA"/>
</dbReference>
<sequence length="198" mass="22299">MNTRTQMRNTEPIWPLSKKDDEKIIPGNMMMLASPPTTSVYEFCNANLMIGDDTPKDTTMARRSGDIAAIRRKSHGTRKQHRNAVDIFAQMAPQSHSTGQQKMTNLCQQQAMQGLDQVYKKRRYEAKCTKGLPGSLRPILGDGLDEIMCLPRNIDKLNGINRVHDEDSLHTFSSNQPFCVQTKGGKKNSDVIKPSEHK</sequence>
<protein>
    <submittedName>
        <fullName evidence="1">Uncharacterized protein</fullName>
    </submittedName>
</protein>
<proteinExistence type="predicted"/>
<evidence type="ECO:0000313" key="1">
    <source>
        <dbReference type="EMBL" id="CAE4578558.1"/>
    </source>
</evidence>
<gene>
    <name evidence="1" type="ORF">DBRI00130_LOCUS398</name>
</gene>
<accession>A0A7S4QDI7</accession>